<gene>
    <name evidence="3" type="ORF">ABEB36_009205</name>
</gene>
<dbReference type="SMART" id="SM00595">
    <property type="entry name" value="MADF"/>
    <property type="match status" value="1"/>
</dbReference>
<reference evidence="3 4" key="1">
    <citation type="submission" date="2024-05" db="EMBL/GenBank/DDBJ databases">
        <title>Genetic variation in Jamaican populations of the coffee berry borer (Hypothenemus hampei).</title>
        <authorList>
            <person name="Errbii M."/>
            <person name="Myrie A."/>
        </authorList>
    </citation>
    <scope>NUCLEOTIDE SEQUENCE [LARGE SCALE GENOMIC DNA]</scope>
    <source>
        <strain evidence="3">JA-Hopewell-2020-01-JO</strain>
        <tissue evidence="3">Whole body</tissue>
    </source>
</reference>
<dbReference type="EMBL" id="JBDJPC010000006">
    <property type="protein sequence ID" value="KAL1498398.1"/>
    <property type="molecule type" value="Genomic_DNA"/>
</dbReference>
<accession>A0ABD1EPH4</accession>
<evidence type="ECO:0000313" key="4">
    <source>
        <dbReference type="Proteomes" id="UP001566132"/>
    </source>
</evidence>
<feature type="region of interest" description="Disordered" evidence="1">
    <location>
        <begin position="141"/>
        <end position="162"/>
    </location>
</feature>
<dbReference type="Pfam" id="PF10545">
    <property type="entry name" value="MADF_DNA_bdg"/>
    <property type="match status" value="1"/>
</dbReference>
<evidence type="ECO:0000256" key="1">
    <source>
        <dbReference type="SAM" id="MobiDB-lite"/>
    </source>
</evidence>
<dbReference type="PANTHER" id="PTHR12243">
    <property type="entry name" value="MADF DOMAIN TRANSCRIPTION FACTOR"/>
    <property type="match status" value="1"/>
</dbReference>
<dbReference type="InterPro" id="IPR039353">
    <property type="entry name" value="TF_Adf1"/>
</dbReference>
<dbReference type="Proteomes" id="UP001566132">
    <property type="component" value="Unassembled WGS sequence"/>
</dbReference>
<proteinExistence type="predicted"/>
<comment type="caution">
    <text evidence="3">The sequence shown here is derived from an EMBL/GenBank/DDBJ whole genome shotgun (WGS) entry which is preliminary data.</text>
</comment>
<dbReference type="PROSITE" id="PS51029">
    <property type="entry name" value="MADF"/>
    <property type="match status" value="1"/>
</dbReference>
<sequence>MDDSKLIDLVHSYDHLYDRKRSDFKDIKKKENSWKEIALLTNYSVSDVQNRWKYLREKYSRERNSSNLPSGSAAPDKRPWHLLKSLQWLEPYMQKRRKEKHKKKKNVFEEPDEINMNQLDTRKSQDIIFIEDVDFSSSVGSSSGTQSIASTPSKKVLKNSRKSTESEVLSTFHNMSQEMKSTINLLKNKNKTEEDEDDLFGKLIATELKKKSIRKKKELKRKIFLEILNGSDSE</sequence>
<evidence type="ECO:0000313" key="3">
    <source>
        <dbReference type="EMBL" id="KAL1498398.1"/>
    </source>
</evidence>
<evidence type="ECO:0000259" key="2">
    <source>
        <dbReference type="PROSITE" id="PS51029"/>
    </source>
</evidence>
<dbReference type="PANTHER" id="PTHR12243:SF69">
    <property type="entry name" value="SI:CH73-59F11.3"/>
    <property type="match status" value="1"/>
</dbReference>
<organism evidence="3 4">
    <name type="scientific">Hypothenemus hampei</name>
    <name type="common">Coffee berry borer</name>
    <dbReference type="NCBI Taxonomy" id="57062"/>
    <lineage>
        <taxon>Eukaryota</taxon>
        <taxon>Metazoa</taxon>
        <taxon>Ecdysozoa</taxon>
        <taxon>Arthropoda</taxon>
        <taxon>Hexapoda</taxon>
        <taxon>Insecta</taxon>
        <taxon>Pterygota</taxon>
        <taxon>Neoptera</taxon>
        <taxon>Endopterygota</taxon>
        <taxon>Coleoptera</taxon>
        <taxon>Polyphaga</taxon>
        <taxon>Cucujiformia</taxon>
        <taxon>Curculionidae</taxon>
        <taxon>Scolytinae</taxon>
        <taxon>Hypothenemus</taxon>
    </lineage>
</organism>
<dbReference type="AlphaFoldDB" id="A0ABD1EPH4"/>
<name>A0ABD1EPH4_HYPHA</name>
<protein>
    <recommendedName>
        <fullName evidence="2">MADF domain-containing protein</fullName>
    </recommendedName>
</protein>
<keyword evidence="4" id="KW-1185">Reference proteome</keyword>
<dbReference type="InterPro" id="IPR006578">
    <property type="entry name" value="MADF-dom"/>
</dbReference>
<feature type="domain" description="MADF" evidence="2">
    <location>
        <begin position="5"/>
        <end position="94"/>
    </location>
</feature>
<feature type="compositionally biased region" description="Low complexity" evidence="1">
    <location>
        <begin position="141"/>
        <end position="153"/>
    </location>
</feature>